<organism evidence="1 2">
    <name type="scientific">Araneus ventricosus</name>
    <name type="common">Orbweaver spider</name>
    <name type="synonym">Epeira ventricosa</name>
    <dbReference type="NCBI Taxonomy" id="182803"/>
    <lineage>
        <taxon>Eukaryota</taxon>
        <taxon>Metazoa</taxon>
        <taxon>Ecdysozoa</taxon>
        <taxon>Arthropoda</taxon>
        <taxon>Chelicerata</taxon>
        <taxon>Arachnida</taxon>
        <taxon>Araneae</taxon>
        <taxon>Araneomorphae</taxon>
        <taxon>Entelegynae</taxon>
        <taxon>Araneoidea</taxon>
        <taxon>Araneidae</taxon>
        <taxon>Araneus</taxon>
    </lineage>
</organism>
<dbReference type="EMBL" id="BGPR01015296">
    <property type="protein sequence ID" value="GBN68698.1"/>
    <property type="molecule type" value="Genomic_DNA"/>
</dbReference>
<accession>A0A4Y2QZE9</accession>
<reference evidence="1 2" key="1">
    <citation type="journal article" date="2019" name="Sci. Rep.">
        <title>Orb-weaving spider Araneus ventricosus genome elucidates the spidroin gene catalogue.</title>
        <authorList>
            <person name="Kono N."/>
            <person name="Nakamura H."/>
            <person name="Ohtoshi R."/>
            <person name="Moran D.A.P."/>
            <person name="Shinohara A."/>
            <person name="Yoshida Y."/>
            <person name="Fujiwara M."/>
            <person name="Mori M."/>
            <person name="Tomita M."/>
            <person name="Arakawa K."/>
        </authorList>
    </citation>
    <scope>NUCLEOTIDE SEQUENCE [LARGE SCALE GENOMIC DNA]</scope>
</reference>
<protein>
    <submittedName>
        <fullName evidence="1">Uncharacterized protein</fullName>
    </submittedName>
</protein>
<evidence type="ECO:0000313" key="1">
    <source>
        <dbReference type="EMBL" id="GBN68698.1"/>
    </source>
</evidence>
<sequence>MSYKKEILQRNRRCHRINQSLERKVQMSNSCCKPTTAPSENEEHWLQWNASLAHIPNFLVLQNLEIPNNSDIIQTLK</sequence>
<comment type="caution">
    <text evidence="1">The sequence shown here is derived from an EMBL/GenBank/DDBJ whole genome shotgun (WGS) entry which is preliminary data.</text>
</comment>
<evidence type="ECO:0000313" key="2">
    <source>
        <dbReference type="Proteomes" id="UP000499080"/>
    </source>
</evidence>
<feature type="non-terminal residue" evidence="1">
    <location>
        <position position="77"/>
    </location>
</feature>
<proteinExistence type="predicted"/>
<gene>
    <name evidence="1" type="ORF">AVEN_31219_1</name>
</gene>
<keyword evidence="2" id="KW-1185">Reference proteome</keyword>
<name>A0A4Y2QZE9_ARAVE</name>
<dbReference type="Proteomes" id="UP000499080">
    <property type="component" value="Unassembled WGS sequence"/>
</dbReference>
<dbReference type="AlphaFoldDB" id="A0A4Y2QZE9"/>